<organism evidence="3 4">
    <name type="scientific">Sphingobacterium nematocida</name>
    <dbReference type="NCBI Taxonomy" id="1513896"/>
    <lineage>
        <taxon>Bacteria</taxon>
        <taxon>Pseudomonadati</taxon>
        <taxon>Bacteroidota</taxon>
        <taxon>Sphingobacteriia</taxon>
        <taxon>Sphingobacteriales</taxon>
        <taxon>Sphingobacteriaceae</taxon>
        <taxon>Sphingobacterium</taxon>
    </lineage>
</organism>
<reference evidence="4" key="1">
    <citation type="submission" date="2017-02" db="EMBL/GenBank/DDBJ databases">
        <authorList>
            <person name="Varghese N."/>
            <person name="Submissions S."/>
        </authorList>
    </citation>
    <scope>NUCLEOTIDE SEQUENCE [LARGE SCALE GENOMIC DNA]</scope>
    <source>
        <strain evidence="4">DSM 24091</strain>
    </source>
</reference>
<proteinExistence type="predicted"/>
<name>A0A1T5FFZ9_9SPHI</name>
<keyword evidence="4" id="KW-1185">Reference proteome</keyword>
<evidence type="ECO:0000256" key="2">
    <source>
        <dbReference type="SAM" id="SignalP"/>
    </source>
</evidence>
<gene>
    <name evidence="3" type="ORF">SAMN05660841_03213</name>
</gene>
<evidence type="ECO:0000313" key="4">
    <source>
        <dbReference type="Proteomes" id="UP000190150"/>
    </source>
</evidence>
<accession>A0A1T5FFZ9</accession>
<sequence length="150" mass="16087">MENLKKNWLKAIMGLTLALSVGYFAVNASEKKPDKVEKKVSAEANAFAPVYKWYALIPTSNTSTSAQQLLTGSPMSSPPSQTNPLDCARENNAGDFCAVIVEFAPGTTNFTLSGTDLQDAINNHTDAVGIASSNPDVDEDQDGYSRKPEL</sequence>
<feature type="chain" id="PRO_5012866120" description="DUF4189 domain-containing protein" evidence="2">
    <location>
        <begin position="29"/>
        <end position="150"/>
    </location>
</feature>
<feature type="compositionally biased region" description="Polar residues" evidence="1">
    <location>
        <begin position="65"/>
        <end position="84"/>
    </location>
</feature>
<evidence type="ECO:0000313" key="3">
    <source>
        <dbReference type="EMBL" id="SKB95089.1"/>
    </source>
</evidence>
<protein>
    <recommendedName>
        <fullName evidence="5">DUF4189 domain-containing protein</fullName>
    </recommendedName>
</protein>
<feature type="signal peptide" evidence="2">
    <location>
        <begin position="1"/>
        <end position="28"/>
    </location>
</feature>
<dbReference type="Proteomes" id="UP000190150">
    <property type="component" value="Unassembled WGS sequence"/>
</dbReference>
<dbReference type="RefSeq" id="WP_079644573.1">
    <property type="nucleotide sequence ID" value="NZ_FUZF01000016.1"/>
</dbReference>
<evidence type="ECO:0000256" key="1">
    <source>
        <dbReference type="SAM" id="MobiDB-lite"/>
    </source>
</evidence>
<feature type="region of interest" description="Disordered" evidence="1">
    <location>
        <begin position="127"/>
        <end position="150"/>
    </location>
</feature>
<evidence type="ECO:0008006" key="5">
    <source>
        <dbReference type="Google" id="ProtNLM"/>
    </source>
</evidence>
<dbReference type="AlphaFoldDB" id="A0A1T5FFZ9"/>
<feature type="region of interest" description="Disordered" evidence="1">
    <location>
        <begin position="65"/>
        <end position="86"/>
    </location>
</feature>
<keyword evidence="2" id="KW-0732">Signal</keyword>
<dbReference type="OrthoDB" id="713553at2"/>
<dbReference type="EMBL" id="FUZF01000016">
    <property type="protein sequence ID" value="SKB95089.1"/>
    <property type="molecule type" value="Genomic_DNA"/>
</dbReference>